<evidence type="ECO:0000313" key="3">
    <source>
        <dbReference type="Proteomes" id="UP000325577"/>
    </source>
</evidence>
<dbReference type="Proteomes" id="UP000325577">
    <property type="component" value="Linkage Group LG1"/>
</dbReference>
<name>A0A5J5BWN4_9ASTE</name>
<accession>A0A5J5BWN4</accession>
<keyword evidence="3" id="KW-1185">Reference proteome</keyword>
<sequence>MSIPLMEMKLNTQHAHIHAIHEHHDQFDASHSSMAAYLHTLLPDDVDVDAAADDDDNDDDTLDASTA</sequence>
<dbReference type="EMBL" id="CM018032">
    <property type="protein sequence ID" value="KAA8547064.1"/>
    <property type="molecule type" value="Genomic_DNA"/>
</dbReference>
<protein>
    <submittedName>
        <fullName evidence="2">Uncharacterized protein</fullName>
    </submittedName>
</protein>
<dbReference type="AlphaFoldDB" id="A0A5J5BWN4"/>
<gene>
    <name evidence="2" type="ORF">F0562_003493</name>
</gene>
<feature type="region of interest" description="Disordered" evidence="1">
    <location>
        <begin position="48"/>
        <end position="67"/>
    </location>
</feature>
<organism evidence="2 3">
    <name type="scientific">Nyssa sinensis</name>
    <dbReference type="NCBI Taxonomy" id="561372"/>
    <lineage>
        <taxon>Eukaryota</taxon>
        <taxon>Viridiplantae</taxon>
        <taxon>Streptophyta</taxon>
        <taxon>Embryophyta</taxon>
        <taxon>Tracheophyta</taxon>
        <taxon>Spermatophyta</taxon>
        <taxon>Magnoliopsida</taxon>
        <taxon>eudicotyledons</taxon>
        <taxon>Gunneridae</taxon>
        <taxon>Pentapetalae</taxon>
        <taxon>asterids</taxon>
        <taxon>Cornales</taxon>
        <taxon>Nyssaceae</taxon>
        <taxon>Nyssa</taxon>
    </lineage>
</organism>
<reference evidence="2 3" key="1">
    <citation type="submission" date="2019-09" db="EMBL/GenBank/DDBJ databases">
        <title>A chromosome-level genome assembly of the Chinese tupelo Nyssa sinensis.</title>
        <authorList>
            <person name="Yang X."/>
            <person name="Kang M."/>
            <person name="Yang Y."/>
            <person name="Xiong H."/>
            <person name="Wang M."/>
            <person name="Zhang Z."/>
            <person name="Wang Z."/>
            <person name="Wu H."/>
            <person name="Ma T."/>
            <person name="Liu J."/>
            <person name="Xi Z."/>
        </authorList>
    </citation>
    <scope>NUCLEOTIDE SEQUENCE [LARGE SCALE GENOMIC DNA]</scope>
    <source>
        <strain evidence="2">J267</strain>
        <tissue evidence="2">Leaf</tissue>
    </source>
</reference>
<evidence type="ECO:0000313" key="2">
    <source>
        <dbReference type="EMBL" id="KAA8547064.1"/>
    </source>
</evidence>
<evidence type="ECO:0000256" key="1">
    <source>
        <dbReference type="SAM" id="MobiDB-lite"/>
    </source>
</evidence>
<proteinExistence type="predicted"/>